<dbReference type="Proteomes" id="UP001172680">
    <property type="component" value="Unassembled WGS sequence"/>
</dbReference>
<organism evidence="1 2">
    <name type="scientific">Coniosporium tulheliwenetii</name>
    <dbReference type="NCBI Taxonomy" id="3383036"/>
    <lineage>
        <taxon>Eukaryota</taxon>
        <taxon>Fungi</taxon>
        <taxon>Dikarya</taxon>
        <taxon>Ascomycota</taxon>
        <taxon>Pezizomycotina</taxon>
        <taxon>Dothideomycetes</taxon>
        <taxon>Dothideomycetes incertae sedis</taxon>
        <taxon>Coniosporium</taxon>
    </lineage>
</organism>
<sequence>MAAVPALQIPPRISSPNAAPAFPPNLAQLLKQSVAPTATPPPPTPAVAPAPAPVPAPPAVPLNLSQLLAQFTAPKPAPAPAPVPVAPPPPAASNGTAWLLEALRSQNLVPGQAAPSTPVVTVTTPIPAQLQARLPQHMAQNIQNDVEMTTASIRRPRPQLKFLLYEANPNQCQECGRRFPATEEGKKLKARHHDWHFQVNMRLAEAANRPLQREWYCGEETWIKMRDRAPDIDIFEDKPSTAAAQELDGGKDKLPQVPYVLTSTEALGASVQCPVCHDTFKPVWHPEAEDWVWMDAVKRGDKVYHASCLAEISRDGGSIGTPQPTPATMALPRFKLTPLQSRFAASLTASILVIIIYLSLYPPRFAYAAELDSILNEDHNHLWLLDELLDGDGALYGEEQTDAQHEISYEADFLGVHRSIIGRAEEGAQTLRNNVPGRSNGQIGLTDYWEFPSDAVWGSMGRDVSELEEINGEDAAVEGNTTDLKRRQTERPGSQRSRTVYISIDVCQQPTSNGTTTTEAPQLIMYVSTSEQNTKPGPDKRESQANIPLVEGFAQHTVNATGAVYIGVHEPDLQPGLSGAWNYEVTASIDAPYHSHHDGEPLLLFVDSDTTSALLVTDNLTQANASDPVYRRWMDLAEPPFTMYAFSKNETSIRGLQRSYCGLDAVPSGKQIEVTRTMTNRGLGNKPKEQFHIRGLNGSTTYHGFLAMRGNSTASGDAVISGGGHLWSAINFTTKSDANCRIISNLTFCTEVAYAVPSNDETFPSATDLANLYNARAEALYENFTYSLDQIACNTTSTARYSLARNCTDCAAAYKTWLCAVTIPRCEDFSAPASLSYLQPRNIGQAPISQSTFSFTSNSNSNSTDAEALAADTTLRNRLYANSSRNPLIDQQIRPGPYKEVLPCEDLCYALVQSCPAKLGFSCPLPGKGLEKSYGRRSGSGRVECSFPGRCL</sequence>
<evidence type="ECO:0000313" key="2">
    <source>
        <dbReference type="Proteomes" id="UP001172680"/>
    </source>
</evidence>
<name>A0ACC2Z392_9PEZI</name>
<proteinExistence type="predicted"/>
<reference evidence="1" key="1">
    <citation type="submission" date="2022-10" db="EMBL/GenBank/DDBJ databases">
        <title>Culturing micro-colonial fungi from biological soil crusts in the Mojave desert and describing Neophaeococcomyces mojavensis, and introducing the new genera and species Taxawa tesnikishii.</title>
        <authorList>
            <person name="Kurbessoian T."/>
            <person name="Stajich J.E."/>
        </authorList>
    </citation>
    <scope>NUCLEOTIDE SEQUENCE</scope>
    <source>
        <strain evidence="1">JES_115</strain>
    </source>
</reference>
<protein>
    <submittedName>
        <fullName evidence="1">Uncharacterized protein</fullName>
    </submittedName>
</protein>
<gene>
    <name evidence="1" type="ORF">H2199_004989</name>
</gene>
<accession>A0ACC2Z392</accession>
<keyword evidence="2" id="KW-1185">Reference proteome</keyword>
<comment type="caution">
    <text evidence="1">The sequence shown here is derived from an EMBL/GenBank/DDBJ whole genome shotgun (WGS) entry which is preliminary data.</text>
</comment>
<dbReference type="EMBL" id="JAPDRP010000014">
    <property type="protein sequence ID" value="KAJ9641777.1"/>
    <property type="molecule type" value="Genomic_DNA"/>
</dbReference>
<evidence type="ECO:0000313" key="1">
    <source>
        <dbReference type="EMBL" id="KAJ9641777.1"/>
    </source>
</evidence>